<dbReference type="STRING" id="342668.A0A1B8GM48"/>
<keyword evidence="3" id="KW-0812">Transmembrane</keyword>
<keyword evidence="8" id="KW-1185">Reference proteome</keyword>
<evidence type="ECO:0000256" key="1">
    <source>
        <dbReference type="ARBA" id="ARBA00004606"/>
    </source>
</evidence>
<dbReference type="EMBL" id="KV460225">
    <property type="protein sequence ID" value="OBT96910.1"/>
    <property type="molecule type" value="Genomic_DNA"/>
</dbReference>
<evidence type="ECO:0000256" key="6">
    <source>
        <dbReference type="ARBA" id="ARBA00023136"/>
    </source>
</evidence>
<dbReference type="Proteomes" id="UP000091956">
    <property type="component" value="Unassembled WGS sequence"/>
</dbReference>
<dbReference type="AlphaFoldDB" id="A0A1B8GM48"/>
<evidence type="ECO:0008006" key="9">
    <source>
        <dbReference type="Google" id="ProtNLM"/>
    </source>
</evidence>
<organism evidence="7 8">
    <name type="scientific">Pseudogymnoascus verrucosus</name>
    <dbReference type="NCBI Taxonomy" id="342668"/>
    <lineage>
        <taxon>Eukaryota</taxon>
        <taxon>Fungi</taxon>
        <taxon>Dikarya</taxon>
        <taxon>Ascomycota</taxon>
        <taxon>Pezizomycotina</taxon>
        <taxon>Leotiomycetes</taxon>
        <taxon>Thelebolales</taxon>
        <taxon>Thelebolaceae</taxon>
        <taxon>Pseudogymnoascus</taxon>
    </lineage>
</organism>
<evidence type="ECO:0000313" key="7">
    <source>
        <dbReference type="EMBL" id="OBT96910.1"/>
    </source>
</evidence>
<keyword evidence="5" id="KW-1133">Transmembrane helix</keyword>
<evidence type="ECO:0000256" key="4">
    <source>
        <dbReference type="ARBA" id="ARBA00022968"/>
    </source>
</evidence>
<reference evidence="7 8" key="1">
    <citation type="submission" date="2016-03" db="EMBL/GenBank/DDBJ databases">
        <title>Comparative genomics of Pseudogymnoascus destructans, the fungus causing white-nose syndrome of bats.</title>
        <authorList>
            <person name="Palmer J.M."/>
            <person name="Drees K.P."/>
            <person name="Foster J.T."/>
            <person name="Lindner D.L."/>
        </authorList>
    </citation>
    <scope>NUCLEOTIDE SEQUENCE [LARGE SCALE GENOMIC DNA]</scope>
    <source>
        <strain evidence="7 8">UAMH 10579</strain>
    </source>
</reference>
<dbReference type="PANTHER" id="PTHR23033:SF40">
    <property type="entry name" value="APPLE DOMAIN-CONTAINING PROTEIN"/>
    <property type="match status" value="1"/>
</dbReference>
<dbReference type="Gene3D" id="3.90.550.50">
    <property type="match status" value="1"/>
</dbReference>
<dbReference type="GeneID" id="28838891"/>
<proteinExistence type="inferred from homology"/>
<dbReference type="InterPro" id="IPR026050">
    <property type="entry name" value="C1GALT1/C1GALT1_chp1"/>
</dbReference>
<dbReference type="GO" id="GO:0016020">
    <property type="term" value="C:membrane"/>
    <property type="evidence" value="ECO:0007669"/>
    <property type="project" value="UniProtKB-SubCell"/>
</dbReference>
<evidence type="ECO:0000256" key="3">
    <source>
        <dbReference type="ARBA" id="ARBA00022692"/>
    </source>
</evidence>
<reference evidence="8" key="2">
    <citation type="journal article" date="2018" name="Nat. Commun.">
        <title>Extreme sensitivity to ultraviolet light in the fungal pathogen causing white-nose syndrome of bats.</title>
        <authorList>
            <person name="Palmer J.M."/>
            <person name="Drees K.P."/>
            <person name="Foster J.T."/>
            <person name="Lindner D.L."/>
        </authorList>
    </citation>
    <scope>NUCLEOTIDE SEQUENCE [LARGE SCALE GENOMIC DNA]</scope>
    <source>
        <strain evidence="8">UAMH 10579</strain>
    </source>
</reference>
<evidence type="ECO:0000256" key="2">
    <source>
        <dbReference type="ARBA" id="ARBA00006462"/>
    </source>
</evidence>
<gene>
    <name evidence="7" type="ORF">VE01_05505</name>
</gene>
<comment type="similarity">
    <text evidence="2">Belongs to the glycosyltransferase 31 family. Beta3-Gal-T subfamily.</text>
</comment>
<evidence type="ECO:0000313" key="8">
    <source>
        <dbReference type="Proteomes" id="UP000091956"/>
    </source>
</evidence>
<accession>A0A1B8GM48</accession>
<dbReference type="Gene3D" id="3.50.4.10">
    <property type="entry name" value="Hepatocyte Growth Factor"/>
    <property type="match status" value="1"/>
</dbReference>
<comment type="subcellular location">
    <subcellularLocation>
        <location evidence="1">Membrane</location>
        <topology evidence="1">Single-pass type II membrane protein</topology>
    </subcellularLocation>
</comment>
<keyword evidence="4" id="KW-0735">Signal-anchor</keyword>
<evidence type="ECO:0000256" key="5">
    <source>
        <dbReference type="ARBA" id="ARBA00022989"/>
    </source>
</evidence>
<name>A0A1B8GM48_9PEZI</name>
<protein>
    <recommendedName>
        <fullName evidence="9">Glycosyltransferase family 31 protein</fullName>
    </recommendedName>
</protein>
<dbReference type="PANTHER" id="PTHR23033">
    <property type="entry name" value="BETA1,3-GALACTOSYLTRANSFERASE"/>
    <property type="match status" value="1"/>
</dbReference>
<dbReference type="OrthoDB" id="414175at2759"/>
<dbReference type="RefSeq" id="XP_018130643.1">
    <property type="nucleotide sequence ID" value="XM_018274969.2"/>
</dbReference>
<sequence>MKLDGAPSMRRYGVSRFYTRHRLAVLLVTLLCLGLIAKLRQPARPRNCQGGIPLPQILAQQRKSGATANFAATTAGWRPGARCANYPQDASLVIVVKTGATEAFSKLPTLLLTYLSCVPPENVLFFSDMAGTIGNFAIHDSLDTATADATKDNPDFDLYNNQKELRQLGQNMDSLRNEWKSEAAWRLDKYKNLYTAQKAWDLAPDRNWYLYIDADTYISWTNLFLWLATLDATKPLYLGSQVDVGRPPFAHGGSGYLLSKPAMQLLVGDDRKSLAKEFDKNATTACCGDQELGRTLFKKGLKVQNVRPVINGKNPREFNFGPELWCTPVATMHHVGSEEVQDMWDFENQRNSTKEPLLMEELYYTMIASLMTTPRRDDWDNQSPFDQLRPDPILTPNHVGDFDFFHHDPTKSYNHCRKACQKDKDCFQFVYSKDSCKFDTAFTLGKPRYPKKAEDGGEEIRFQSGWLVERIQKWIAQNSPCPGPNWEKDH</sequence>
<keyword evidence="6" id="KW-0472">Membrane</keyword>